<evidence type="ECO:0000313" key="2">
    <source>
        <dbReference type="Proteomes" id="UP001162992"/>
    </source>
</evidence>
<sequence length="303" mass="32836">MKRGTGENVLVACLALAVLMAFANVVDARASTDLKASSDAVQVSADDRKQTKAETISVPHVDVDKASTQVAGMQGAKYRDRDHDGGHRDGGRCSSRHCKSKDTTTADAMQDAKYRDQDGGHRDGGRCSGRHCRSMDETTTDAKASSQAAGMEGAKYRDHDGGYHDRDRDRDGGYHDRDHDGGYRDHDGGYGDGGGCYGRHCRSRDTTSADANYEKASSQVVGMQGAKYRDRDHDGGYHDHDHDGGHRCYGSHCKAKDISTADVMEDVKYDDHDHDGGRDGGRGGRDGGRGGRCYGYHCRSVKP</sequence>
<dbReference type="Proteomes" id="UP001162992">
    <property type="component" value="Chromosome 3"/>
</dbReference>
<proteinExistence type="predicted"/>
<name>A0ACC2E9A6_DIPCM</name>
<comment type="caution">
    <text evidence="1">The sequence shown here is derived from an EMBL/GenBank/DDBJ whole genome shotgun (WGS) entry which is preliminary data.</text>
</comment>
<organism evidence="1 2">
    <name type="scientific">Diphasiastrum complanatum</name>
    <name type="common">Issler's clubmoss</name>
    <name type="synonym">Lycopodium complanatum</name>
    <dbReference type="NCBI Taxonomy" id="34168"/>
    <lineage>
        <taxon>Eukaryota</taxon>
        <taxon>Viridiplantae</taxon>
        <taxon>Streptophyta</taxon>
        <taxon>Embryophyta</taxon>
        <taxon>Tracheophyta</taxon>
        <taxon>Lycopodiopsida</taxon>
        <taxon>Lycopodiales</taxon>
        <taxon>Lycopodiaceae</taxon>
        <taxon>Lycopodioideae</taxon>
        <taxon>Diphasiastrum</taxon>
    </lineage>
</organism>
<accession>A0ACC2E9A6</accession>
<evidence type="ECO:0000313" key="1">
    <source>
        <dbReference type="EMBL" id="KAJ7563073.1"/>
    </source>
</evidence>
<protein>
    <submittedName>
        <fullName evidence="1">Uncharacterized protein</fullName>
    </submittedName>
</protein>
<gene>
    <name evidence="1" type="ORF">O6H91_03G095800</name>
</gene>
<dbReference type="EMBL" id="CM055094">
    <property type="protein sequence ID" value="KAJ7563073.1"/>
    <property type="molecule type" value="Genomic_DNA"/>
</dbReference>
<reference evidence="2" key="1">
    <citation type="journal article" date="2024" name="Proc. Natl. Acad. Sci. U.S.A.">
        <title>Extraordinary preservation of gene collinearity over three hundred million years revealed in homosporous lycophytes.</title>
        <authorList>
            <person name="Li C."/>
            <person name="Wickell D."/>
            <person name="Kuo L.Y."/>
            <person name="Chen X."/>
            <person name="Nie B."/>
            <person name="Liao X."/>
            <person name="Peng D."/>
            <person name="Ji J."/>
            <person name="Jenkins J."/>
            <person name="Williams M."/>
            <person name="Shu S."/>
            <person name="Plott C."/>
            <person name="Barry K."/>
            <person name="Rajasekar S."/>
            <person name="Grimwood J."/>
            <person name="Han X."/>
            <person name="Sun S."/>
            <person name="Hou Z."/>
            <person name="He W."/>
            <person name="Dai G."/>
            <person name="Sun C."/>
            <person name="Schmutz J."/>
            <person name="Leebens-Mack J.H."/>
            <person name="Li F.W."/>
            <person name="Wang L."/>
        </authorList>
    </citation>
    <scope>NUCLEOTIDE SEQUENCE [LARGE SCALE GENOMIC DNA]</scope>
    <source>
        <strain evidence="2">cv. PW_Plant_1</strain>
    </source>
</reference>
<keyword evidence="2" id="KW-1185">Reference proteome</keyword>